<organism evidence="1 2">
    <name type="scientific">Roseburia intestinalis</name>
    <dbReference type="NCBI Taxonomy" id="166486"/>
    <lineage>
        <taxon>Bacteria</taxon>
        <taxon>Bacillati</taxon>
        <taxon>Bacillota</taxon>
        <taxon>Clostridia</taxon>
        <taxon>Lachnospirales</taxon>
        <taxon>Lachnospiraceae</taxon>
        <taxon>Roseburia</taxon>
    </lineage>
</organism>
<protein>
    <submittedName>
        <fullName evidence="1">Uncharacterized protein</fullName>
    </submittedName>
</protein>
<reference evidence="1 2" key="1">
    <citation type="submission" date="2018-08" db="EMBL/GenBank/DDBJ databases">
        <title>A genome reference for cultivated species of the human gut microbiota.</title>
        <authorList>
            <person name="Zou Y."/>
            <person name="Xue W."/>
            <person name="Luo G."/>
        </authorList>
    </citation>
    <scope>NUCLEOTIDE SEQUENCE [LARGE SCALE GENOMIC DNA]</scope>
    <source>
        <strain evidence="1 2">AM37-1AC</strain>
    </source>
</reference>
<dbReference type="Proteomes" id="UP000283513">
    <property type="component" value="Unassembled WGS sequence"/>
</dbReference>
<proteinExistence type="predicted"/>
<dbReference type="AlphaFoldDB" id="A0A3R6EIJ0"/>
<name>A0A3R6EIJ0_9FIRM</name>
<gene>
    <name evidence="1" type="ORF">DW856_17175</name>
</gene>
<evidence type="ECO:0000313" key="1">
    <source>
        <dbReference type="EMBL" id="RHC13526.1"/>
    </source>
</evidence>
<comment type="caution">
    <text evidence="1">The sequence shown here is derived from an EMBL/GenBank/DDBJ whole genome shotgun (WGS) entry which is preliminary data.</text>
</comment>
<dbReference type="RefSeq" id="WP_118599114.1">
    <property type="nucleotide sequence ID" value="NZ_QSHO01000020.1"/>
</dbReference>
<evidence type="ECO:0000313" key="2">
    <source>
        <dbReference type="Proteomes" id="UP000283513"/>
    </source>
</evidence>
<accession>A0A3R6EIJ0</accession>
<sequence>MDVKVNSERSYLGKDIKAWCMDEIEDAHALEIKRKYYSDDVEFKPSDRVYYFVDYVSAVESYKECGSLNMCGCHLHRDLEK</sequence>
<dbReference type="EMBL" id="QSHO01000020">
    <property type="protein sequence ID" value="RHC13526.1"/>
    <property type="molecule type" value="Genomic_DNA"/>
</dbReference>